<dbReference type="STRING" id="1619308.B5808_12605"/>
<dbReference type="AlphaFoldDB" id="A0A1X9LVB5"/>
<accession>A0A1X9LVB5</accession>
<name>A0A1X9LVB5_9MICO</name>
<reference evidence="1 2" key="1">
    <citation type="submission" date="2017-04" db="EMBL/GenBank/DDBJ databases">
        <authorList>
            <person name="Afonso C.L."/>
            <person name="Miller P.J."/>
            <person name="Scott M.A."/>
            <person name="Spackman E."/>
            <person name="Goraichik I."/>
            <person name="Dimitrov K.M."/>
            <person name="Suarez D.L."/>
            <person name="Swayne D.E."/>
        </authorList>
    </citation>
    <scope>NUCLEOTIDE SEQUENCE [LARGE SCALE GENOMIC DNA]</scope>
    <source>
        <strain evidence="2">XA(T)</strain>
    </source>
</reference>
<dbReference type="Pfam" id="PF14258">
    <property type="entry name" value="DUF4350"/>
    <property type="match status" value="1"/>
</dbReference>
<dbReference type="RefSeq" id="WP_085020108.1">
    <property type="nucleotide sequence ID" value="NZ_BMHD01000001.1"/>
</dbReference>
<dbReference type="KEGG" id="cphy:B5808_12605"/>
<proteinExistence type="predicted"/>
<dbReference type="Proteomes" id="UP000192775">
    <property type="component" value="Chromosome"/>
</dbReference>
<dbReference type="InterPro" id="IPR025646">
    <property type="entry name" value="DUF4350"/>
</dbReference>
<dbReference type="EMBL" id="CP020715">
    <property type="protein sequence ID" value="ARJ05970.1"/>
    <property type="molecule type" value="Genomic_DNA"/>
</dbReference>
<gene>
    <name evidence="1" type="ORF">B5808_12605</name>
</gene>
<evidence type="ECO:0000313" key="1">
    <source>
        <dbReference type="EMBL" id="ARJ05970.1"/>
    </source>
</evidence>
<sequence>MTATVVETPRTGPRLRRWLFWILASVAAILLAGFTLLSSFRGLVDQGLYSATSPSSAGSKALVEVLKQQGVDVVVTGSLDETRRAVSGAQGPVTVMMADLYGYLDDDGLEALGDLDADLVLPTPSDDELDILAPGVRTTAVESSDDTVDAGCGIPAAERAGEVSQADIAYTADPGDATGCFDTGAGAYGLVRLDQGDRTVDVLGVSDALRNDSIPLAGNAALALGLLGENPTLVWYLPTSADLPEDAPPTIQELTPGWVTPVILLLIVVFVAAAVWRGRRLGPVVVEEMPVVVRARETAEGRARLYAREGATLRAVDALRVGTVQRLSTALNLSRSSDLTEVVSAVSAVTGRPSAEVYDTLVGAVPAGEADLQALSDRLLVLEREVRAATRPD</sequence>
<protein>
    <submittedName>
        <fullName evidence="1">Uncharacterized protein</fullName>
    </submittedName>
</protein>
<evidence type="ECO:0000313" key="2">
    <source>
        <dbReference type="Proteomes" id="UP000192775"/>
    </source>
</evidence>
<keyword evidence="2" id="KW-1185">Reference proteome</keyword>
<organism evidence="1 2">
    <name type="scientific">Cnuibacter physcomitrellae</name>
    <dbReference type="NCBI Taxonomy" id="1619308"/>
    <lineage>
        <taxon>Bacteria</taxon>
        <taxon>Bacillati</taxon>
        <taxon>Actinomycetota</taxon>
        <taxon>Actinomycetes</taxon>
        <taxon>Micrococcales</taxon>
        <taxon>Microbacteriaceae</taxon>
        <taxon>Cnuibacter</taxon>
    </lineage>
</organism>